<dbReference type="EMBL" id="FNGM01000002">
    <property type="protein sequence ID" value="SDL23788.1"/>
    <property type="molecule type" value="Genomic_DNA"/>
</dbReference>
<dbReference type="Proteomes" id="UP000182783">
    <property type="component" value="Unassembled WGS sequence"/>
</dbReference>
<evidence type="ECO:0000313" key="1">
    <source>
        <dbReference type="EMBL" id="SDL23788.1"/>
    </source>
</evidence>
<organism evidence="1 2">
    <name type="scientific">Paenibacillus jilunlii</name>
    <dbReference type="NCBI Taxonomy" id="682956"/>
    <lineage>
        <taxon>Bacteria</taxon>
        <taxon>Bacillati</taxon>
        <taxon>Bacillota</taxon>
        <taxon>Bacilli</taxon>
        <taxon>Bacillales</taxon>
        <taxon>Paenibacillaceae</taxon>
        <taxon>Paenibacillus</taxon>
    </lineage>
</organism>
<accession>A0A1G9IEW4</accession>
<dbReference type="RefSeq" id="WP_062525240.1">
    <property type="nucleotide sequence ID" value="NZ_CP048429.1"/>
</dbReference>
<dbReference type="AlphaFoldDB" id="A0A1G9IEW4"/>
<sequence>MSEGLELRLEIQPGIVKVKGLRGSGPAPEAQGVQKAAAAVQEAAPAVLTLEIPPWPAARKRAVLLELAAHPGDLYELLQGQLSARLAGLGLLPDGAELASAAYEQGSGAAERVELQKLLKQRLTEEPLLALSLRGLDKEELLAGVFGLWAEPGSEEEDDAKPDASGALAAELARLERKGPAVSSGEWLAEAAAEGSLHQPGPLFHEIAARPFPVSPVVAEPTEDWASLLPQTPKAAEGLALIMREVAEAAARRAAGLKKM</sequence>
<proteinExistence type="predicted"/>
<dbReference type="OrthoDB" id="2605079at2"/>
<reference evidence="1 2" key="1">
    <citation type="submission" date="2016-10" db="EMBL/GenBank/DDBJ databases">
        <authorList>
            <person name="de Groot N.N."/>
        </authorList>
    </citation>
    <scope>NUCLEOTIDE SEQUENCE [LARGE SCALE GENOMIC DNA]</scope>
    <source>
        <strain evidence="1 2">CGMCC 1.10239</strain>
    </source>
</reference>
<gene>
    <name evidence="1" type="ORF">SAMN05216191_10227</name>
</gene>
<protein>
    <submittedName>
        <fullName evidence="1">Uncharacterized protein</fullName>
    </submittedName>
</protein>
<evidence type="ECO:0000313" key="2">
    <source>
        <dbReference type="Proteomes" id="UP000182783"/>
    </source>
</evidence>
<name>A0A1G9IEW4_9BACL</name>